<dbReference type="Pfam" id="PF18941">
    <property type="entry name" value="DUF5688"/>
    <property type="match status" value="1"/>
</dbReference>
<evidence type="ECO:0000313" key="2">
    <source>
        <dbReference type="Proteomes" id="UP000823922"/>
    </source>
</evidence>
<dbReference type="Proteomes" id="UP000823922">
    <property type="component" value="Unassembled WGS sequence"/>
</dbReference>
<name>A0A9D2QIR4_9FIRM</name>
<reference evidence="1" key="2">
    <citation type="submission" date="2021-04" db="EMBL/GenBank/DDBJ databases">
        <authorList>
            <person name="Gilroy R."/>
        </authorList>
    </citation>
    <scope>NUCLEOTIDE SEQUENCE</scope>
    <source>
        <strain evidence="1">ChiBcec1-1630</strain>
    </source>
</reference>
<sequence length="319" mass="37122">MEQFVNKVRNAACAYLGDGLTITAQKIMKNNGVELTGLIFMERGRDIAATIYLDSYYEEYEEGMPLGEIVRKIIQAYEEHRPMEKLDLDFFRDYGQVRPRLACRLVNLEKNRELLEQVPHQVWLDLAVVPCCILLGDELGCACILIRYSHIRRWKIEEDELLQDARTNMQQILRPECVPMKDFLYEMMRRAVAEQLPEAEPGKEAEQEQLLDRVAGLLTRRRTSGGKEMFILSNTQHFYGASVLLYPDVLRTLAGRKKGFFILPSSVHEVLLLADTGRESRFELYQMVNEVNERNVPQEEFLSDNVYYFGREEGRIRIL</sequence>
<gene>
    <name evidence="1" type="ORF">H9926_09740</name>
</gene>
<proteinExistence type="predicted"/>
<accession>A0A9D2QIR4</accession>
<protein>
    <submittedName>
        <fullName evidence="1">Uncharacterized protein</fullName>
    </submittedName>
</protein>
<comment type="caution">
    <text evidence="1">The sequence shown here is derived from an EMBL/GenBank/DDBJ whole genome shotgun (WGS) entry which is preliminary data.</text>
</comment>
<reference evidence="1" key="1">
    <citation type="journal article" date="2021" name="PeerJ">
        <title>Extensive microbial diversity within the chicken gut microbiome revealed by metagenomics and culture.</title>
        <authorList>
            <person name="Gilroy R."/>
            <person name="Ravi A."/>
            <person name="Getino M."/>
            <person name="Pursley I."/>
            <person name="Horton D.L."/>
            <person name="Alikhan N.F."/>
            <person name="Baker D."/>
            <person name="Gharbi K."/>
            <person name="Hall N."/>
            <person name="Watson M."/>
            <person name="Adriaenssens E.M."/>
            <person name="Foster-Nyarko E."/>
            <person name="Jarju S."/>
            <person name="Secka A."/>
            <person name="Antonio M."/>
            <person name="Oren A."/>
            <person name="Chaudhuri R.R."/>
            <person name="La Ragione R."/>
            <person name="Hildebrand F."/>
            <person name="Pallen M.J."/>
        </authorList>
    </citation>
    <scope>NUCLEOTIDE SEQUENCE</scope>
    <source>
        <strain evidence="1">ChiBcec1-1630</strain>
    </source>
</reference>
<dbReference type="InterPro" id="IPR043743">
    <property type="entry name" value="DUF5688"/>
</dbReference>
<dbReference type="EMBL" id="DWVS01000249">
    <property type="protein sequence ID" value="HJC88284.1"/>
    <property type="molecule type" value="Genomic_DNA"/>
</dbReference>
<dbReference type="AlphaFoldDB" id="A0A9D2QIR4"/>
<evidence type="ECO:0000313" key="1">
    <source>
        <dbReference type="EMBL" id="HJC88284.1"/>
    </source>
</evidence>
<organism evidence="1 2">
    <name type="scientific">Candidatus Eisenbergiella intestinigallinarum</name>
    <dbReference type="NCBI Taxonomy" id="2838549"/>
    <lineage>
        <taxon>Bacteria</taxon>
        <taxon>Bacillati</taxon>
        <taxon>Bacillota</taxon>
        <taxon>Clostridia</taxon>
        <taxon>Lachnospirales</taxon>
        <taxon>Lachnospiraceae</taxon>
        <taxon>Eisenbergiella</taxon>
    </lineage>
</organism>